<protein>
    <submittedName>
        <fullName evidence="1">Uncharacterized protein</fullName>
    </submittedName>
</protein>
<keyword evidence="2" id="KW-1185">Reference proteome</keyword>
<reference evidence="1 2" key="1">
    <citation type="submission" date="2019-04" db="EMBL/GenBank/DDBJ databases">
        <title>A novel phosphate-accumulating bacterium identified in bioreactor for phosphate removal from wastewater.</title>
        <authorList>
            <person name="Kotlyarov R.Y."/>
            <person name="Beletsky A.V."/>
            <person name="Kallistova A.Y."/>
            <person name="Dorofeev A.G."/>
            <person name="Nikolaev Y.Y."/>
            <person name="Pimenov N.V."/>
            <person name="Ravin N.V."/>
            <person name="Mardanov A.V."/>
        </authorList>
    </citation>
    <scope>NUCLEOTIDE SEQUENCE [LARGE SCALE GENOMIC DNA]</scope>
    <source>
        <strain evidence="1 2">Bin19</strain>
    </source>
</reference>
<accession>A0A5S4EN72</accession>
<dbReference type="AlphaFoldDB" id="A0A5S4EN72"/>
<organism evidence="1 2">
    <name type="scientific">Candidatus Accumulibacter phosphatis</name>
    <dbReference type="NCBI Taxonomy" id="327160"/>
    <lineage>
        <taxon>Bacteria</taxon>
        <taxon>Pseudomonadati</taxon>
        <taxon>Pseudomonadota</taxon>
        <taxon>Betaproteobacteria</taxon>
        <taxon>Candidatus Accumulibacter</taxon>
    </lineage>
</organism>
<dbReference type="EMBL" id="SWAD01000040">
    <property type="protein sequence ID" value="TMQ76816.1"/>
    <property type="molecule type" value="Genomic_DNA"/>
</dbReference>
<sequence length="90" mass="10244">MRLPIYRNRYPPMFQQNSKSGIKFALRPYWRTTQHLGSLNPNFGGESGYALDPNRQPPSVAFRLAGLPFCGDLLCKIANVANFHTRRASF</sequence>
<evidence type="ECO:0000313" key="1">
    <source>
        <dbReference type="EMBL" id="TMQ76816.1"/>
    </source>
</evidence>
<dbReference type="Proteomes" id="UP000306324">
    <property type="component" value="Unassembled WGS sequence"/>
</dbReference>
<evidence type="ECO:0000313" key="2">
    <source>
        <dbReference type="Proteomes" id="UP000306324"/>
    </source>
</evidence>
<gene>
    <name evidence="1" type="ORF">ACCUM_3948</name>
</gene>
<name>A0A5S4EN72_9PROT</name>
<proteinExistence type="predicted"/>
<comment type="caution">
    <text evidence="1">The sequence shown here is derived from an EMBL/GenBank/DDBJ whole genome shotgun (WGS) entry which is preliminary data.</text>
</comment>